<gene>
    <name evidence="1" type="ORF">SAMN02745181_3141</name>
</gene>
<dbReference type="Proteomes" id="UP000184510">
    <property type="component" value="Unassembled WGS sequence"/>
</dbReference>
<sequence>MCKCFILMVGVFALTADSYGQEPPLTIVMNRNAVLEKRKAYSETIKALESYRNAQRKEYQEANSSVKKEILAAVRMRLIQDLCDEIFPAWYGTTWSSAGKSEQPGQGSISHGYFVSTSLQHAGFKLDRDEVARQPTEKVIVAMTKGKRGVVSGRSMDAVMKYLQSQGDGIYLVGMDRHFGYITVRGPDVRFVHSSSDRLLRMVVCEPALGENALSEARYRVFGKLLDDAMLVSWMKGEQYTIK</sequence>
<dbReference type="AlphaFoldDB" id="A0A1M6PC26"/>
<proteinExistence type="predicted"/>
<organism evidence="1 2">
    <name type="scientific">Rubritalea squalenifaciens DSM 18772</name>
    <dbReference type="NCBI Taxonomy" id="1123071"/>
    <lineage>
        <taxon>Bacteria</taxon>
        <taxon>Pseudomonadati</taxon>
        <taxon>Verrucomicrobiota</taxon>
        <taxon>Verrucomicrobiia</taxon>
        <taxon>Verrucomicrobiales</taxon>
        <taxon>Rubritaleaceae</taxon>
        <taxon>Rubritalea</taxon>
    </lineage>
</organism>
<dbReference type="InParanoid" id="A0A1M6PC26"/>
<name>A0A1M6PC26_9BACT</name>
<reference evidence="1 2" key="1">
    <citation type="submission" date="2016-11" db="EMBL/GenBank/DDBJ databases">
        <authorList>
            <person name="Jaros S."/>
            <person name="Januszkiewicz K."/>
            <person name="Wedrychowicz H."/>
        </authorList>
    </citation>
    <scope>NUCLEOTIDE SEQUENCE [LARGE SCALE GENOMIC DNA]</scope>
    <source>
        <strain evidence="1 2">DSM 18772</strain>
    </source>
</reference>
<dbReference type="EMBL" id="FQYR01000005">
    <property type="protein sequence ID" value="SHK05484.1"/>
    <property type="molecule type" value="Genomic_DNA"/>
</dbReference>
<accession>A0A1M6PC26</accession>
<protein>
    <submittedName>
        <fullName evidence="1">Uncharacterized protein</fullName>
    </submittedName>
</protein>
<keyword evidence="2" id="KW-1185">Reference proteome</keyword>
<evidence type="ECO:0000313" key="2">
    <source>
        <dbReference type="Proteomes" id="UP000184510"/>
    </source>
</evidence>
<dbReference type="STRING" id="1123071.SAMN02745181_3141"/>
<evidence type="ECO:0000313" key="1">
    <source>
        <dbReference type="EMBL" id="SHK05484.1"/>
    </source>
</evidence>